<organism evidence="2 3">
    <name type="scientific">Klebsiella grimontii</name>
    <dbReference type="NCBI Taxonomy" id="2058152"/>
    <lineage>
        <taxon>Bacteria</taxon>
        <taxon>Pseudomonadati</taxon>
        <taxon>Pseudomonadota</taxon>
        <taxon>Gammaproteobacteria</taxon>
        <taxon>Enterobacterales</taxon>
        <taxon>Enterobacteriaceae</taxon>
        <taxon>Klebsiella/Raoultella group</taxon>
        <taxon>Klebsiella</taxon>
    </lineage>
</organism>
<keyword evidence="1" id="KW-1133">Transmembrane helix</keyword>
<dbReference type="AlphaFoldDB" id="A0A7H4P110"/>
<comment type="caution">
    <text evidence="2">The sequence shown here is derived from an EMBL/GenBank/DDBJ whole genome shotgun (WGS) entry which is preliminary data.</text>
</comment>
<proteinExistence type="predicted"/>
<evidence type="ECO:0000313" key="3">
    <source>
        <dbReference type="Proteomes" id="UP000254571"/>
    </source>
</evidence>
<reference evidence="2 3" key="1">
    <citation type="submission" date="2018-06" db="EMBL/GenBank/DDBJ databases">
        <authorList>
            <consortium name="Pathogen Informatics"/>
            <person name="Doyle S."/>
        </authorList>
    </citation>
    <scope>NUCLEOTIDE SEQUENCE [LARGE SCALE GENOMIC DNA]</scope>
    <source>
        <strain evidence="2 3">NCTC9149</strain>
    </source>
</reference>
<sequence>MNVLARRWQATSLTLRSAVLFALVAALVVKRRWRILISRHASGDDSP</sequence>
<dbReference type="EMBL" id="UGMX01000002">
    <property type="protein sequence ID" value="STW06125.1"/>
    <property type="molecule type" value="Genomic_DNA"/>
</dbReference>
<feature type="transmembrane region" description="Helical" evidence="1">
    <location>
        <begin position="12"/>
        <end position="29"/>
    </location>
</feature>
<gene>
    <name evidence="2" type="ORF">NCTC9149_02527</name>
</gene>
<evidence type="ECO:0000313" key="2">
    <source>
        <dbReference type="EMBL" id="STW06125.1"/>
    </source>
</evidence>
<keyword evidence="1" id="KW-0472">Membrane</keyword>
<name>A0A7H4P110_9ENTR</name>
<accession>A0A7H4P110</accession>
<keyword evidence="1" id="KW-0812">Transmembrane</keyword>
<dbReference type="Proteomes" id="UP000254571">
    <property type="component" value="Unassembled WGS sequence"/>
</dbReference>
<protein>
    <submittedName>
        <fullName evidence="2">Uncharacterized protein</fullName>
    </submittedName>
</protein>
<evidence type="ECO:0000256" key="1">
    <source>
        <dbReference type="SAM" id="Phobius"/>
    </source>
</evidence>